<dbReference type="Proteomes" id="UP000242913">
    <property type="component" value="Unassembled WGS sequence"/>
</dbReference>
<feature type="transmembrane region" description="Helical" evidence="2">
    <location>
        <begin position="375"/>
        <end position="395"/>
    </location>
</feature>
<organism evidence="3 4">
    <name type="scientific">Onchocerca flexuosa</name>
    <dbReference type="NCBI Taxonomy" id="387005"/>
    <lineage>
        <taxon>Eukaryota</taxon>
        <taxon>Metazoa</taxon>
        <taxon>Ecdysozoa</taxon>
        <taxon>Nematoda</taxon>
        <taxon>Chromadorea</taxon>
        <taxon>Rhabditida</taxon>
        <taxon>Spirurina</taxon>
        <taxon>Spiruromorpha</taxon>
        <taxon>Filarioidea</taxon>
        <taxon>Onchocercidae</taxon>
        <taxon>Onchocerca</taxon>
    </lineage>
</organism>
<dbReference type="Gene3D" id="2.120.10.30">
    <property type="entry name" value="TolB, C-terminal domain"/>
    <property type="match status" value="1"/>
</dbReference>
<proteinExistence type="predicted"/>
<dbReference type="EMBL" id="KZ270032">
    <property type="protein sequence ID" value="OZC07425.1"/>
    <property type="molecule type" value="Genomic_DNA"/>
</dbReference>
<evidence type="ECO:0000256" key="1">
    <source>
        <dbReference type="SAM" id="Coils"/>
    </source>
</evidence>
<name>A0A238BRY5_9BILA</name>
<evidence type="ECO:0000313" key="3">
    <source>
        <dbReference type="EMBL" id="OZC07425.1"/>
    </source>
</evidence>
<keyword evidence="2" id="KW-0472">Membrane</keyword>
<accession>A0A238BRY5</accession>
<gene>
    <name evidence="3" type="ORF">X798_05562</name>
</gene>
<feature type="coiled-coil region" evidence="1">
    <location>
        <begin position="146"/>
        <end position="190"/>
    </location>
</feature>
<dbReference type="InterPro" id="IPR011042">
    <property type="entry name" value="6-blade_b-propeller_TolB-like"/>
</dbReference>
<dbReference type="OrthoDB" id="5798673at2759"/>
<keyword evidence="1" id="KW-0175">Coiled coil</keyword>
<protein>
    <submittedName>
        <fullName evidence="3">Uncharacterized protein</fullName>
    </submittedName>
</protein>
<keyword evidence="2" id="KW-1133">Transmembrane helix</keyword>
<keyword evidence="2" id="KW-0812">Transmembrane</keyword>
<reference evidence="3 4" key="1">
    <citation type="submission" date="2015-12" db="EMBL/GenBank/DDBJ databases">
        <title>Draft genome of the nematode, Onchocerca flexuosa.</title>
        <authorList>
            <person name="Mitreva M."/>
        </authorList>
    </citation>
    <scope>NUCLEOTIDE SEQUENCE [LARGE SCALE GENOMIC DNA]</scope>
    <source>
        <strain evidence="3">Red Deer</strain>
    </source>
</reference>
<evidence type="ECO:0000256" key="2">
    <source>
        <dbReference type="SAM" id="Phobius"/>
    </source>
</evidence>
<sequence>MEDDNIVWIKEEVPSDVGLTSQLPTTVASIADSSLTKDKDTTESEAPSQIAVQFFNGNNKKIFAEFLNEDKEENGNSISTEEFDITEYEKKLHDNAKQTMDLIGDLCNRSEQITGQQKETLLRLLLCFCCQFILSSIFRPYYALLYLRLEEEQQEWRKVAEKMEEVTRQNEQLIIAKQELEQRVTEHSADQEGNGLNQTSRPKRDHLFQTKWQRVDSSHISNNDLSQPNSVTFLQSPNKIVVTDQDNGLLLYSIQSGLIKKVSSSKWKWPQSAVYTPDNKILVSAMVRDESENKTVWKRNLMKFDEELEFVSRIEGPKWIENETITREYLCIAPNGYIYLCVTGNTFSALYELSTDGQWTELCHKRSIKFSNIQASIRISISLFICIVLAVINPITELLVVEQKRGYIWLLSVRESTICDRNLIAAVEKPGALCIDNQNQLFIHDIGQSKIRLLEPRAFETIQDVALTSKNLTAITAYQGILVAVYCVDKIIHFHRYSPTFP</sequence>
<keyword evidence="4" id="KW-1185">Reference proteome</keyword>
<evidence type="ECO:0000313" key="4">
    <source>
        <dbReference type="Proteomes" id="UP000242913"/>
    </source>
</evidence>
<dbReference type="AlphaFoldDB" id="A0A238BRY5"/>
<dbReference type="SUPFAM" id="SSF101898">
    <property type="entry name" value="NHL repeat"/>
    <property type="match status" value="1"/>
</dbReference>